<dbReference type="Pfam" id="PF04085">
    <property type="entry name" value="MreC"/>
    <property type="match status" value="1"/>
</dbReference>
<dbReference type="InterPro" id="IPR007221">
    <property type="entry name" value="MreC"/>
</dbReference>
<reference evidence="3" key="1">
    <citation type="journal article" date="2014" name="Front. Microbiol.">
        <title>High frequency of phylogenetically diverse reductive dehalogenase-homologous genes in deep subseafloor sedimentary metagenomes.</title>
        <authorList>
            <person name="Kawai M."/>
            <person name="Futagami T."/>
            <person name="Toyoda A."/>
            <person name="Takaki Y."/>
            <person name="Nishi S."/>
            <person name="Hori S."/>
            <person name="Arai W."/>
            <person name="Tsubouchi T."/>
            <person name="Morono Y."/>
            <person name="Uchiyama I."/>
            <person name="Ito T."/>
            <person name="Fujiyama A."/>
            <person name="Inagaki F."/>
            <person name="Takami H."/>
        </authorList>
    </citation>
    <scope>NUCLEOTIDE SEQUENCE</scope>
    <source>
        <strain evidence="3">Expedition CK06-06</strain>
    </source>
</reference>
<evidence type="ECO:0000256" key="1">
    <source>
        <dbReference type="SAM" id="Coils"/>
    </source>
</evidence>
<gene>
    <name evidence="3" type="ORF">S03H2_55063</name>
</gene>
<dbReference type="EMBL" id="BARU01035148">
    <property type="protein sequence ID" value="GAH71742.1"/>
    <property type="molecule type" value="Genomic_DNA"/>
</dbReference>
<dbReference type="AlphaFoldDB" id="X1HQH6"/>
<feature type="coiled-coil region" evidence="1">
    <location>
        <begin position="64"/>
        <end position="108"/>
    </location>
</feature>
<proteinExistence type="predicted"/>
<evidence type="ECO:0000313" key="3">
    <source>
        <dbReference type="EMBL" id="GAH71742.1"/>
    </source>
</evidence>
<dbReference type="PANTHER" id="PTHR34138">
    <property type="entry name" value="CELL SHAPE-DETERMINING PROTEIN MREC"/>
    <property type="match status" value="1"/>
</dbReference>
<sequence length="180" mass="20600">MKLSPRIKIGLIIVLLIAFFIVLNLTSFSKEVKNFFYLISSPIQKTLWRAGDNLSDFFEVISEIEKLKKENEELLLKNQALLAENTRLKELKKENEVLRKALEVGLEKEFKLLLTEVRGKDISQDALLINKGSKDGILKDFPVITQQKALIGKISEVYENFSKVILISNKENSFDVKISD</sequence>
<dbReference type="GO" id="GO:0005886">
    <property type="term" value="C:plasma membrane"/>
    <property type="evidence" value="ECO:0007669"/>
    <property type="project" value="TreeGrafter"/>
</dbReference>
<protein>
    <recommendedName>
        <fullName evidence="2">Rod shape-determining protein MreC beta-barrel core domain-containing protein</fullName>
    </recommendedName>
</protein>
<dbReference type="PANTHER" id="PTHR34138:SF1">
    <property type="entry name" value="CELL SHAPE-DETERMINING PROTEIN MREC"/>
    <property type="match status" value="1"/>
</dbReference>
<feature type="domain" description="Rod shape-determining protein MreC beta-barrel core" evidence="2">
    <location>
        <begin position="121"/>
        <end position="179"/>
    </location>
</feature>
<keyword evidence="1" id="KW-0175">Coiled coil</keyword>
<dbReference type="Gene3D" id="2.40.10.340">
    <property type="entry name" value="Rod shape-determining protein MreC, domain 1"/>
    <property type="match status" value="1"/>
</dbReference>
<accession>X1HQH6</accession>
<feature type="non-terminal residue" evidence="3">
    <location>
        <position position="180"/>
    </location>
</feature>
<evidence type="ECO:0000259" key="2">
    <source>
        <dbReference type="Pfam" id="PF04085"/>
    </source>
</evidence>
<comment type="caution">
    <text evidence="3">The sequence shown here is derived from an EMBL/GenBank/DDBJ whole genome shotgun (WGS) entry which is preliminary data.</text>
</comment>
<dbReference type="InterPro" id="IPR042177">
    <property type="entry name" value="Cell/Rod_1"/>
</dbReference>
<dbReference type="InterPro" id="IPR055342">
    <property type="entry name" value="MreC_beta-barrel_core"/>
</dbReference>
<dbReference type="GO" id="GO:0008360">
    <property type="term" value="P:regulation of cell shape"/>
    <property type="evidence" value="ECO:0007669"/>
    <property type="project" value="InterPro"/>
</dbReference>
<organism evidence="3">
    <name type="scientific">marine sediment metagenome</name>
    <dbReference type="NCBI Taxonomy" id="412755"/>
    <lineage>
        <taxon>unclassified sequences</taxon>
        <taxon>metagenomes</taxon>
        <taxon>ecological metagenomes</taxon>
    </lineage>
</organism>
<name>X1HQH6_9ZZZZ</name>